<evidence type="ECO:0000313" key="3">
    <source>
        <dbReference type="EMBL" id="KAF6215376.1"/>
    </source>
</evidence>
<dbReference type="OrthoDB" id="6629429at2759"/>
<evidence type="ECO:0008006" key="5">
    <source>
        <dbReference type="Google" id="ProtNLM"/>
    </source>
</evidence>
<feature type="coiled-coil region" evidence="1">
    <location>
        <begin position="29"/>
        <end position="63"/>
    </location>
</feature>
<accession>A0A8S9Y4W0</accession>
<comment type="caution">
    <text evidence="3">The sequence shown here is derived from an EMBL/GenBank/DDBJ whole genome shotgun (WGS) entry which is preliminary data.</text>
</comment>
<dbReference type="EMBL" id="WIXP02000002">
    <property type="protein sequence ID" value="KAF6215376.1"/>
    <property type="molecule type" value="Genomic_DNA"/>
</dbReference>
<name>A0A8S9Y4W0_APOLU</name>
<sequence>MNFTMEELMVQMGALMDRKIDPINTQIRNLATKEDIQQIQRENNMLREENEQMRMEIIALRKEAKARDYKIVLMENESRKNNIIIGGLMTEGRNTKNVVTEFLVDTLGFERETPVVVSARVLKGRGALNANSSPILVTLLGQDDKEAIFQRGGALRNTGFWISSDYTFEIREKRRQLQIIRKILQRSTQGLNIKVSFDKLRIGREEFSWDQERGLLHRQGCGYTKIREMCGIDVEGERRKLEPQPETIESTERRQQEEAGGPTI</sequence>
<evidence type="ECO:0000256" key="2">
    <source>
        <dbReference type="SAM" id="MobiDB-lite"/>
    </source>
</evidence>
<evidence type="ECO:0000256" key="1">
    <source>
        <dbReference type="SAM" id="Coils"/>
    </source>
</evidence>
<protein>
    <recommendedName>
        <fullName evidence="5">Endonuclease-reverse transcriptase</fullName>
    </recommendedName>
</protein>
<proteinExistence type="predicted"/>
<keyword evidence="1" id="KW-0175">Coiled coil</keyword>
<dbReference type="Proteomes" id="UP000466442">
    <property type="component" value="Unassembled WGS sequence"/>
</dbReference>
<gene>
    <name evidence="3" type="ORF">GE061_010128</name>
</gene>
<organism evidence="3 4">
    <name type="scientific">Apolygus lucorum</name>
    <name type="common">Small green plant bug</name>
    <name type="synonym">Lygocoris lucorum</name>
    <dbReference type="NCBI Taxonomy" id="248454"/>
    <lineage>
        <taxon>Eukaryota</taxon>
        <taxon>Metazoa</taxon>
        <taxon>Ecdysozoa</taxon>
        <taxon>Arthropoda</taxon>
        <taxon>Hexapoda</taxon>
        <taxon>Insecta</taxon>
        <taxon>Pterygota</taxon>
        <taxon>Neoptera</taxon>
        <taxon>Paraneoptera</taxon>
        <taxon>Hemiptera</taxon>
        <taxon>Heteroptera</taxon>
        <taxon>Panheteroptera</taxon>
        <taxon>Cimicomorpha</taxon>
        <taxon>Miridae</taxon>
        <taxon>Mirini</taxon>
        <taxon>Apolygus</taxon>
    </lineage>
</organism>
<keyword evidence="4" id="KW-1185">Reference proteome</keyword>
<reference evidence="3" key="1">
    <citation type="journal article" date="2021" name="Mol. Ecol. Resour.">
        <title>Apolygus lucorum genome provides insights into omnivorousness and mesophyll feeding.</title>
        <authorList>
            <person name="Liu Y."/>
            <person name="Liu H."/>
            <person name="Wang H."/>
            <person name="Huang T."/>
            <person name="Liu B."/>
            <person name="Yang B."/>
            <person name="Yin L."/>
            <person name="Li B."/>
            <person name="Zhang Y."/>
            <person name="Zhang S."/>
            <person name="Jiang F."/>
            <person name="Zhang X."/>
            <person name="Ren Y."/>
            <person name="Wang B."/>
            <person name="Wang S."/>
            <person name="Lu Y."/>
            <person name="Wu K."/>
            <person name="Fan W."/>
            <person name="Wang G."/>
        </authorList>
    </citation>
    <scope>NUCLEOTIDE SEQUENCE</scope>
    <source>
        <strain evidence="3">12Hb</strain>
    </source>
</reference>
<dbReference type="AlphaFoldDB" id="A0A8S9Y4W0"/>
<feature type="region of interest" description="Disordered" evidence="2">
    <location>
        <begin position="236"/>
        <end position="264"/>
    </location>
</feature>
<evidence type="ECO:0000313" key="4">
    <source>
        <dbReference type="Proteomes" id="UP000466442"/>
    </source>
</evidence>